<evidence type="ECO:0000313" key="7">
    <source>
        <dbReference type="Proteomes" id="UP000298663"/>
    </source>
</evidence>
<dbReference type="SUPFAM" id="SSF103473">
    <property type="entry name" value="MFS general substrate transporter"/>
    <property type="match status" value="1"/>
</dbReference>
<dbReference type="EMBL" id="AZBU02000013">
    <property type="protein sequence ID" value="TKR58742.1"/>
    <property type="molecule type" value="Genomic_DNA"/>
</dbReference>
<dbReference type="AlphaFoldDB" id="A0A4U5LRV7"/>
<dbReference type="Proteomes" id="UP000298663">
    <property type="component" value="Unassembled WGS sequence"/>
</dbReference>
<dbReference type="GO" id="GO:0006820">
    <property type="term" value="P:monoatomic anion transport"/>
    <property type="evidence" value="ECO:0007669"/>
    <property type="project" value="TreeGrafter"/>
</dbReference>
<feature type="transmembrane region" description="Helical" evidence="5">
    <location>
        <begin position="252"/>
        <end position="273"/>
    </location>
</feature>
<dbReference type="STRING" id="34508.A0A4U5LRV7"/>
<keyword evidence="7" id="KW-1185">Reference proteome</keyword>
<accession>A0A4U5LRV7</accession>
<dbReference type="GO" id="GO:0022857">
    <property type="term" value="F:transmembrane transporter activity"/>
    <property type="evidence" value="ECO:0007669"/>
    <property type="project" value="InterPro"/>
</dbReference>
<keyword evidence="4 5" id="KW-0472">Membrane</keyword>
<feature type="transmembrane region" description="Helical" evidence="5">
    <location>
        <begin position="87"/>
        <end position="106"/>
    </location>
</feature>
<organism evidence="6 7">
    <name type="scientific">Steinernema carpocapsae</name>
    <name type="common">Entomopathogenic nematode</name>
    <dbReference type="NCBI Taxonomy" id="34508"/>
    <lineage>
        <taxon>Eukaryota</taxon>
        <taxon>Metazoa</taxon>
        <taxon>Ecdysozoa</taxon>
        <taxon>Nematoda</taxon>
        <taxon>Chromadorea</taxon>
        <taxon>Rhabditida</taxon>
        <taxon>Tylenchina</taxon>
        <taxon>Panagrolaimomorpha</taxon>
        <taxon>Strongyloidoidea</taxon>
        <taxon>Steinernematidae</taxon>
        <taxon>Steinernema</taxon>
    </lineage>
</organism>
<feature type="transmembrane region" description="Helical" evidence="5">
    <location>
        <begin position="22"/>
        <end position="41"/>
    </location>
</feature>
<reference evidence="6 7" key="1">
    <citation type="journal article" date="2015" name="Genome Biol.">
        <title>Comparative genomics of Steinernema reveals deeply conserved gene regulatory networks.</title>
        <authorList>
            <person name="Dillman A.R."/>
            <person name="Macchietto M."/>
            <person name="Porter C.F."/>
            <person name="Rogers A."/>
            <person name="Williams B."/>
            <person name="Antoshechkin I."/>
            <person name="Lee M.M."/>
            <person name="Goodwin Z."/>
            <person name="Lu X."/>
            <person name="Lewis E.E."/>
            <person name="Goodrich-Blair H."/>
            <person name="Stock S.P."/>
            <person name="Adams B.J."/>
            <person name="Sternberg P.W."/>
            <person name="Mortazavi A."/>
        </authorList>
    </citation>
    <scope>NUCLEOTIDE SEQUENCE [LARGE SCALE GENOMIC DNA]</scope>
    <source>
        <strain evidence="6 7">ALL</strain>
    </source>
</reference>
<evidence type="ECO:0000256" key="2">
    <source>
        <dbReference type="ARBA" id="ARBA00022692"/>
    </source>
</evidence>
<dbReference type="InterPro" id="IPR011701">
    <property type="entry name" value="MFS"/>
</dbReference>
<dbReference type="InterPro" id="IPR050382">
    <property type="entry name" value="MFS_Na/Anion_cotransporter"/>
</dbReference>
<dbReference type="FunFam" id="1.20.1250.20:FF:000355">
    <property type="entry name" value="SLC (SoLute Carrier) homolog"/>
    <property type="match status" value="1"/>
</dbReference>
<sequence>MTVGGVVSSGLCQVDVLGGWKAIFYLYGSLGFIWCFFWYFISSNGPNSNKWITEKERLFIMSNMTPKNSGSRKIPWLSILLSPKVHGILLVQFSFSFVATLIQFYIPAYFRDVLRLPLKYNGLCSMLPFLCELIFKNVFAVIADHLKKNNILSDTFVVKMFQAIGSYGAALSILGLAFFVDCTKVWLAIFFLALHGTSFSAGVSGSFTSTLSIAPRFAGIISALGMFCGMLGAGISPQVFATVNPYGTPEEWRTVFCICAFVYVSCGTPFVLCGSADLQSWAKPKPKNSVSTVSAKDLETTVSM</sequence>
<feature type="transmembrane region" description="Helical" evidence="5">
    <location>
        <begin position="126"/>
        <end position="144"/>
    </location>
</feature>
<evidence type="ECO:0000313" key="6">
    <source>
        <dbReference type="EMBL" id="TKR58742.1"/>
    </source>
</evidence>
<proteinExistence type="predicted"/>
<evidence type="ECO:0000256" key="1">
    <source>
        <dbReference type="ARBA" id="ARBA00004141"/>
    </source>
</evidence>
<evidence type="ECO:0000256" key="4">
    <source>
        <dbReference type="ARBA" id="ARBA00023136"/>
    </source>
</evidence>
<dbReference type="Gene3D" id="1.20.1250.20">
    <property type="entry name" value="MFS general substrate transporter like domains"/>
    <property type="match status" value="1"/>
</dbReference>
<dbReference type="OrthoDB" id="2985014at2759"/>
<dbReference type="InterPro" id="IPR036259">
    <property type="entry name" value="MFS_trans_sf"/>
</dbReference>
<dbReference type="PANTHER" id="PTHR11662:SF405">
    <property type="entry name" value="PROTEIN CBG12249"/>
    <property type="match status" value="1"/>
</dbReference>
<reference evidence="6 7" key="2">
    <citation type="journal article" date="2019" name="G3 (Bethesda)">
        <title>Hybrid Assembly of the Genome of the Entomopathogenic Nematode Steinernema carpocapsae Identifies the X-Chromosome.</title>
        <authorList>
            <person name="Serra L."/>
            <person name="Macchietto M."/>
            <person name="Macias-Munoz A."/>
            <person name="McGill C.J."/>
            <person name="Rodriguez I.M."/>
            <person name="Rodriguez B."/>
            <person name="Murad R."/>
            <person name="Mortazavi A."/>
        </authorList>
    </citation>
    <scope>NUCLEOTIDE SEQUENCE [LARGE SCALE GENOMIC DNA]</scope>
    <source>
        <strain evidence="6 7">ALL</strain>
    </source>
</reference>
<keyword evidence="3 5" id="KW-1133">Transmembrane helix</keyword>
<evidence type="ECO:0000256" key="3">
    <source>
        <dbReference type="ARBA" id="ARBA00022989"/>
    </source>
</evidence>
<evidence type="ECO:0008006" key="8">
    <source>
        <dbReference type="Google" id="ProtNLM"/>
    </source>
</evidence>
<dbReference type="Pfam" id="PF07690">
    <property type="entry name" value="MFS_1"/>
    <property type="match status" value="1"/>
</dbReference>
<feature type="transmembrane region" description="Helical" evidence="5">
    <location>
        <begin position="156"/>
        <end position="179"/>
    </location>
</feature>
<feature type="transmembrane region" description="Helical" evidence="5">
    <location>
        <begin position="217"/>
        <end position="240"/>
    </location>
</feature>
<dbReference type="GO" id="GO:0016020">
    <property type="term" value="C:membrane"/>
    <property type="evidence" value="ECO:0007669"/>
    <property type="project" value="UniProtKB-SubCell"/>
</dbReference>
<comment type="caution">
    <text evidence="6">The sequence shown here is derived from an EMBL/GenBank/DDBJ whole genome shotgun (WGS) entry which is preliminary data.</text>
</comment>
<protein>
    <recommendedName>
        <fullName evidence="8">Major facilitator superfamily (MFS) profile domain-containing protein</fullName>
    </recommendedName>
</protein>
<feature type="transmembrane region" description="Helical" evidence="5">
    <location>
        <begin position="185"/>
        <end position="205"/>
    </location>
</feature>
<comment type="subcellular location">
    <subcellularLocation>
        <location evidence="1">Membrane</location>
        <topology evidence="1">Multi-pass membrane protein</topology>
    </subcellularLocation>
</comment>
<name>A0A4U5LRV7_STECR</name>
<gene>
    <name evidence="6" type="ORF">L596_030151</name>
</gene>
<evidence type="ECO:0000256" key="5">
    <source>
        <dbReference type="SAM" id="Phobius"/>
    </source>
</evidence>
<dbReference type="PANTHER" id="PTHR11662">
    <property type="entry name" value="SOLUTE CARRIER FAMILY 17"/>
    <property type="match status" value="1"/>
</dbReference>
<keyword evidence="2 5" id="KW-0812">Transmembrane</keyword>